<evidence type="ECO:0000259" key="5">
    <source>
        <dbReference type="Pfam" id="PF01507"/>
    </source>
</evidence>
<dbReference type="SUPFAM" id="SSF52402">
    <property type="entry name" value="Adenine nucleotide alpha hydrolases-like"/>
    <property type="match status" value="1"/>
</dbReference>
<reference evidence="6 7" key="1">
    <citation type="submission" date="2018-06" db="EMBL/GenBank/DDBJ databases">
        <title>Complete Genomes of Monosporascus.</title>
        <authorList>
            <person name="Robinson A.J."/>
            <person name="Natvig D.O."/>
        </authorList>
    </citation>
    <scope>NUCLEOTIDE SEQUENCE [LARGE SCALE GENOMIC DNA]</scope>
    <source>
        <strain evidence="6 7">CBS 110550</strain>
    </source>
</reference>
<dbReference type="InterPro" id="IPR011800">
    <property type="entry name" value="PAPS_reductase_CysH"/>
</dbReference>
<dbReference type="NCBIfam" id="NF002537">
    <property type="entry name" value="PRK02090.1"/>
    <property type="match status" value="1"/>
</dbReference>
<evidence type="ECO:0000313" key="7">
    <source>
        <dbReference type="Proteomes" id="UP000293360"/>
    </source>
</evidence>
<dbReference type="InterPro" id="IPR014729">
    <property type="entry name" value="Rossmann-like_a/b/a_fold"/>
</dbReference>
<keyword evidence="2" id="KW-0560">Oxidoreductase</keyword>
<dbReference type="PANTHER" id="PTHR46509:SF1">
    <property type="entry name" value="PHOSPHOADENOSINE PHOSPHOSULFATE REDUCTASE"/>
    <property type="match status" value="1"/>
</dbReference>
<dbReference type="GO" id="GO:0004604">
    <property type="term" value="F:phosphoadenylyl-sulfate reductase (thioredoxin) activity"/>
    <property type="evidence" value="ECO:0007669"/>
    <property type="project" value="InterPro"/>
</dbReference>
<dbReference type="CDD" id="cd23945">
    <property type="entry name" value="PAPS_reductase"/>
    <property type="match status" value="1"/>
</dbReference>
<evidence type="ECO:0000256" key="3">
    <source>
        <dbReference type="ARBA" id="ARBA00024327"/>
    </source>
</evidence>
<dbReference type="NCBIfam" id="TIGR00434">
    <property type="entry name" value="cysH"/>
    <property type="match status" value="1"/>
</dbReference>
<dbReference type="STRING" id="155417.A0A4Q4T078"/>
<evidence type="ECO:0000313" key="6">
    <source>
        <dbReference type="EMBL" id="RYO91832.1"/>
    </source>
</evidence>
<dbReference type="Proteomes" id="UP000293360">
    <property type="component" value="Unassembled WGS sequence"/>
</dbReference>
<organism evidence="6 7">
    <name type="scientific">Monosporascus ibericus</name>
    <dbReference type="NCBI Taxonomy" id="155417"/>
    <lineage>
        <taxon>Eukaryota</taxon>
        <taxon>Fungi</taxon>
        <taxon>Dikarya</taxon>
        <taxon>Ascomycota</taxon>
        <taxon>Pezizomycotina</taxon>
        <taxon>Sordariomycetes</taxon>
        <taxon>Xylariomycetidae</taxon>
        <taxon>Xylariales</taxon>
        <taxon>Xylariales incertae sedis</taxon>
        <taxon>Monosporascus</taxon>
    </lineage>
</organism>
<dbReference type="EMBL" id="QJNU01000624">
    <property type="protein sequence ID" value="RYO91832.1"/>
    <property type="molecule type" value="Genomic_DNA"/>
</dbReference>
<comment type="similarity">
    <text evidence="1">Belongs to the PAPS reductase family. CysH subfamily.</text>
</comment>
<keyword evidence="7" id="KW-1185">Reference proteome</keyword>
<dbReference type="HAMAP" id="MF_00063">
    <property type="entry name" value="CysH"/>
    <property type="match status" value="1"/>
</dbReference>
<feature type="domain" description="Phosphoadenosine phosphosulphate reductase" evidence="5">
    <location>
        <begin position="116"/>
        <end position="297"/>
    </location>
</feature>
<dbReference type="Pfam" id="PF01507">
    <property type="entry name" value="PAPS_reduct"/>
    <property type="match status" value="1"/>
</dbReference>
<evidence type="ECO:0000256" key="4">
    <source>
        <dbReference type="SAM" id="MobiDB-lite"/>
    </source>
</evidence>
<feature type="region of interest" description="Disordered" evidence="4">
    <location>
        <begin position="39"/>
        <end position="80"/>
    </location>
</feature>
<dbReference type="OrthoDB" id="7869097at2759"/>
<accession>A0A4Q4T078</accession>
<evidence type="ECO:0000256" key="2">
    <source>
        <dbReference type="ARBA" id="ARBA00023002"/>
    </source>
</evidence>
<dbReference type="AlphaFoldDB" id="A0A4Q4T078"/>
<dbReference type="Gene3D" id="3.40.50.620">
    <property type="entry name" value="HUPs"/>
    <property type="match status" value="1"/>
</dbReference>
<sequence length="440" mass="48547">MLHELPFEAPMSPLREPFSPVKADQMVVATTIAVQDQDDEIIETIPLGRDGTMELSEEDPEDSTSSYSTSSSPSASPAPPLISLTSAHLAHLNARFEDMEPQDVLRVCKVFFPGLYQTTAFGLSGLVILDMLSKIETGSQQQTLELIFLDTLHHFPETLELVDRVRAQYPLVRVHRFRPIGCETATDFAARYGERLWESDSERYDFLAKVEPQQRADMELDVSAVITGRRRSQGGERAALPVVEIDTSRGGGIVKINPLARWSFEKVREYVRREAVPYNSLLDRGYRSVGDWHSTQPVADNEDERAGRWAGQQKTECGIHNSKSRYAMFLAELAKKEAEANQQVDVASEEVQPEEAPARGVTEVYGMVVDSAAPVIDDTVGLVKSENSAAATTTAVQRSLTTSLAVADQDATTEPVQSTAEADRAGQRVGFRSWSTLTLA</sequence>
<feature type="compositionally biased region" description="Low complexity" evidence="4">
    <location>
        <begin position="63"/>
        <end position="80"/>
    </location>
</feature>
<comment type="pathway">
    <text evidence="3">Sulfur metabolism; hydrogen sulfide biosynthesis; sulfite from sulfate.</text>
</comment>
<name>A0A4Q4T078_9PEZI</name>
<protein>
    <recommendedName>
        <fullName evidence="5">Phosphoadenosine phosphosulphate reductase domain-containing protein</fullName>
    </recommendedName>
</protein>
<dbReference type="InterPro" id="IPR004511">
    <property type="entry name" value="PAPS/APS_Rdtase"/>
</dbReference>
<proteinExistence type="inferred from homology"/>
<dbReference type="NCBIfam" id="TIGR02057">
    <property type="entry name" value="PAPS_reductase"/>
    <property type="match status" value="1"/>
</dbReference>
<comment type="caution">
    <text evidence="6">The sequence shown here is derived from an EMBL/GenBank/DDBJ whole genome shotgun (WGS) entry which is preliminary data.</text>
</comment>
<evidence type="ECO:0000256" key="1">
    <source>
        <dbReference type="ARBA" id="ARBA00009732"/>
    </source>
</evidence>
<gene>
    <name evidence="6" type="ORF">DL764_008228</name>
</gene>
<dbReference type="GO" id="GO:0019379">
    <property type="term" value="P:sulfate assimilation, phosphoadenylyl sulfate reduction by phosphoadenylyl-sulfate reductase (thioredoxin)"/>
    <property type="evidence" value="ECO:0007669"/>
    <property type="project" value="InterPro"/>
</dbReference>
<dbReference type="InterPro" id="IPR002500">
    <property type="entry name" value="PAPS_reduct_dom"/>
</dbReference>
<dbReference type="GO" id="GO:0005737">
    <property type="term" value="C:cytoplasm"/>
    <property type="evidence" value="ECO:0007669"/>
    <property type="project" value="TreeGrafter"/>
</dbReference>
<dbReference type="PANTHER" id="PTHR46509">
    <property type="entry name" value="PHOSPHOADENOSINE PHOSPHOSULFATE REDUCTASE"/>
    <property type="match status" value="1"/>
</dbReference>